<accession>A0A9J5XCC0</accession>
<gene>
    <name evidence="1" type="ORF">H5410_046469</name>
</gene>
<dbReference type="Proteomes" id="UP000824120">
    <property type="component" value="Chromosome 9"/>
</dbReference>
<evidence type="ECO:0000313" key="2">
    <source>
        <dbReference type="Proteomes" id="UP000824120"/>
    </source>
</evidence>
<proteinExistence type="predicted"/>
<organism evidence="1 2">
    <name type="scientific">Solanum commersonii</name>
    <name type="common">Commerson's wild potato</name>
    <name type="synonym">Commerson's nightshade</name>
    <dbReference type="NCBI Taxonomy" id="4109"/>
    <lineage>
        <taxon>Eukaryota</taxon>
        <taxon>Viridiplantae</taxon>
        <taxon>Streptophyta</taxon>
        <taxon>Embryophyta</taxon>
        <taxon>Tracheophyta</taxon>
        <taxon>Spermatophyta</taxon>
        <taxon>Magnoliopsida</taxon>
        <taxon>eudicotyledons</taxon>
        <taxon>Gunneridae</taxon>
        <taxon>Pentapetalae</taxon>
        <taxon>asterids</taxon>
        <taxon>lamiids</taxon>
        <taxon>Solanales</taxon>
        <taxon>Solanaceae</taxon>
        <taxon>Solanoideae</taxon>
        <taxon>Solaneae</taxon>
        <taxon>Solanum</taxon>
    </lineage>
</organism>
<evidence type="ECO:0000313" key="1">
    <source>
        <dbReference type="EMBL" id="KAG5586035.1"/>
    </source>
</evidence>
<reference evidence="1 2" key="1">
    <citation type="submission" date="2020-09" db="EMBL/GenBank/DDBJ databases">
        <title>De no assembly of potato wild relative species, Solanum commersonii.</title>
        <authorList>
            <person name="Cho K."/>
        </authorList>
    </citation>
    <scope>NUCLEOTIDE SEQUENCE [LARGE SCALE GENOMIC DNA]</scope>
    <source>
        <strain evidence="1">LZ3.2</strain>
        <tissue evidence="1">Leaf</tissue>
    </source>
</reference>
<keyword evidence="2" id="KW-1185">Reference proteome</keyword>
<protein>
    <submittedName>
        <fullName evidence="1">Uncharacterized protein</fullName>
    </submittedName>
</protein>
<dbReference type="EMBL" id="JACXVP010000009">
    <property type="protein sequence ID" value="KAG5586035.1"/>
    <property type="molecule type" value="Genomic_DNA"/>
</dbReference>
<name>A0A9J5XCC0_SOLCO</name>
<dbReference type="AlphaFoldDB" id="A0A9J5XCC0"/>
<comment type="caution">
    <text evidence="1">The sequence shown here is derived from an EMBL/GenBank/DDBJ whole genome shotgun (WGS) entry which is preliminary data.</text>
</comment>
<sequence length="198" mass="23281">MARIGREMAEDFMTRFDSTSKLLSTDSHWLIYRRSHLRISVNMHDLENRGREVQPPLDEMKLSSTLFELKQRVYFDKMMSMMGRFALILIRPQLYNTQPYYNPPRKHQRYQNPPRPYVPAQAPATKIDQRYAPRPRPNPRLEMLATYTPTSTLYSIVREVGGHECRNQLKENFPDPILVILMEQADAAYHSSPVDTHT</sequence>